<dbReference type="AlphaFoldDB" id="A0A9Q3IS58"/>
<keyword evidence="3" id="KW-1185">Reference proteome</keyword>
<dbReference type="EMBL" id="AVOT02054117">
    <property type="protein sequence ID" value="MBW0548860.1"/>
    <property type="molecule type" value="Genomic_DNA"/>
</dbReference>
<organism evidence="2 3">
    <name type="scientific">Austropuccinia psidii MF-1</name>
    <dbReference type="NCBI Taxonomy" id="1389203"/>
    <lineage>
        <taxon>Eukaryota</taxon>
        <taxon>Fungi</taxon>
        <taxon>Dikarya</taxon>
        <taxon>Basidiomycota</taxon>
        <taxon>Pucciniomycotina</taxon>
        <taxon>Pucciniomycetes</taxon>
        <taxon>Pucciniales</taxon>
        <taxon>Sphaerophragmiaceae</taxon>
        <taxon>Austropuccinia</taxon>
    </lineage>
</organism>
<sequence length="182" mass="20376">MIITNTCRFKNHTTRLWQGRPTACSNAWKHRYHSDNKKAVICRTNILQNDVGTSALIFKKPLRQPTESLSVGDNQEKTQCSKRSKTLTELAVDCMENTCWEVCSGNTTVNCSLDSHLSPTSKPNTLEECNNGIKSNTIKKGSNPSSNLPDANTKNIYNKQEHNLKPTTIHTSSNIKKISVKK</sequence>
<comment type="caution">
    <text evidence="2">The sequence shown here is derived from an EMBL/GenBank/DDBJ whole genome shotgun (WGS) entry which is preliminary data.</text>
</comment>
<evidence type="ECO:0000313" key="2">
    <source>
        <dbReference type="EMBL" id="MBW0548860.1"/>
    </source>
</evidence>
<evidence type="ECO:0000313" key="3">
    <source>
        <dbReference type="Proteomes" id="UP000765509"/>
    </source>
</evidence>
<gene>
    <name evidence="2" type="ORF">O181_088575</name>
</gene>
<feature type="region of interest" description="Disordered" evidence="1">
    <location>
        <begin position="135"/>
        <end position="162"/>
    </location>
</feature>
<accession>A0A9Q3IS58</accession>
<dbReference type="Proteomes" id="UP000765509">
    <property type="component" value="Unassembled WGS sequence"/>
</dbReference>
<evidence type="ECO:0000256" key="1">
    <source>
        <dbReference type="SAM" id="MobiDB-lite"/>
    </source>
</evidence>
<name>A0A9Q3IS58_9BASI</name>
<protein>
    <submittedName>
        <fullName evidence="2">Uncharacterized protein</fullName>
    </submittedName>
</protein>
<proteinExistence type="predicted"/>
<feature type="compositionally biased region" description="Polar residues" evidence="1">
    <location>
        <begin position="135"/>
        <end position="158"/>
    </location>
</feature>
<reference evidence="2" key="1">
    <citation type="submission" date="2021-03" db="EMBL/GenBank/DDBJ databases">
        <title>Draft genome sequence of rust myrtle Austropuccinia psidii MF-1, a brazilian biotype.</title>
        <authorList>
            <person name="Quecine M.C."/>
            <person name="Pachon D.M.R."/>
            <person name="Bonatelli M.L."/>
            <person name="Correr F.H."/>
            <person name="Franceschini L.M."/>
            <person name="Leite T.F."/>
            <person name="Margarido G.R.A."/>
            <person name="Almeida C.A."/>
            <person name="Ferrarezi J.A."/>
            <person name="Labate C.A."/>
        </authorList>
    </citation>
    <scope>NUCLEOTIDE SEQUENCE</scope>
    <source>
        <strain evidence="2">MF-1</strain>
    </source>
</reference>